<dbReference type="GeneID" id="78455703"/>
<dbReference type="PROSITE" id="PS51208">
    <property type="entry name" value="AUTOTRANSPORTER"/>
    <property type="match status" value="1"/>
</dbReference>
<dbReference type="SUPFAM" id="SSF103515">
    <property type="entry name" value="Autotransporter"/>
    <property type="match status" value="1"/>
</dbReference>
<proteinExistence type="predicted"/>
<dbReference type="SMART" id="SM00869">
    <property type="entry name" value="Autotransporter"/>
    <property type="match status" value="1"/>
</dbReference>
<organism evidence="2 3">
    <name type="scientific">Fusobacterium ulcerans</name>
    <dbReference type="NCBI Taxonomy" id="861"/>
    <lineage>
        <taxon>Bacteria</taxon>
        <taxon>Fusobacteriati</taxon>
        <taxon>Fusobacteriota</taxon>
        <taxon>Fusobacteriia</taxon>
        <taxon>Fusobacteriales</taxon>
        <taxon>Fusobacteriaceae</taxon>
        <taxon>Fusobacterium</taxon>
    </lineage>
</organism>
<dbReference type="Gene3D" id="2.40.128.130">
    <property type="entry name" value="Autotransporter beta-domain"/>
    <property type="match status" value="1"/>
</dbReference>
<dbReference type="Pfam" id="PF03797">
    <property type="entry name" value="Autotransporter"/>
    <property type="match status" value="1"/>
</dbReference>
<dbReference type="KEGG" id="ful:C4N20_12835"/>
<protein>
    <submittedName>
        <fullName evidence="2">Uncharacterized protein with a C-terminal OMP (Outer membrane protein) domain</fullName>
    </submittedName>
</protein>
<name>A0AAX2JAK6_9FUSO</name>
<dbReference type="Proteomes" id="UP000249008">
    <property type="component" value="Chromosome 1"/>
</dbReference>
<dbReference type="EMBL" id="LS483487">
    <property type="protein sequence ID" value="SQJ01211.1"/>
    <property type="molecule type" value="Genomic_DNA"/>
</dbReference>
<dbReference type="PROSITE" id="PS51257">
    <property type="entry name" value="PROKAR_LIPOPROTEIN"/>
    <property type="match status" value="1"/>
</dbReference>
<sequence>MIEKIMKAVKSGNKKRGKNITVGAVVGMLLSCTAVMGADEYLWIREDSGAIEFNTAITNDASGAGGNWNEANPYSDENIWNADTKTYINNMTLLSTAINITADGYVRDASCALKLSGDLGGVINNSLIMGTDINNVVRESSGIYIYDSSNVETITNNGLITVSAEGSNGIFNFGTVGTLTNTGSIMGTGLTAGHGIYSVTPTSPASLANLTNTGLIAGVASKGEGSGVVYMNANMETLTNSGLIKGIGSGSSSGLGIAIGGMSGTSGSIVNTGLITGTGTSSSSGITNRANGTLGTITNTGIIYGEKFAVNNANATIGSLNNYGILAAKTALVISTSGTITSENNYGLMFKGYSGNYTAKDDIDYGKFGTTTEIDGYTVINTKAKGVNKDNITGTGSLKLENGVLTYDDSIGNPQTENVSLDKKYILNGITDTLLVSTGDNKFNNSVINGYETAVIFDGTDSQLTLSGTIVNGGTDGASDTVKGSANRDTLTLQSGSIVNGNISMKGGDDTFVIGSEVTINGKIGMGDDNDTLTIEKGSIVNGTLDGGSGNDILNFNPETTRAFGNNEINVLHNISNFENMNINTNVTLFEKTVKDDGTITDLEVTGAENISIGAKGVLTLRIDATRIDNTGGTDKIIGHALYGNNGTIASTGGKFLLALNGAGNESIISFGTTELDNSLVTGSGGTFATTSLLHKVKRIVGTDNEVIITSRADLPTDITYEKLNEIYHSILSVDELGNFNVDDDEKLSTFLGYLNDIYAGNPYSYSSELSRKSAGMFRDIVTDNQFKADTGKWMIYGGLTHVDGGTKDTYYGKGYYTYDIGSSDMDADTKITGAYMLGEYGVSDTLTSGVVIGGNKLKSDLSNGSKVDGSALYIGAYAKKYIGNLKVTAGTGFQYGDYDADRMAVNKVASDETKAVMKYSDNYNDITYDIYLNGRYSNSIGDNLFLEPYATLSYTYIDQEGANEGNKALAIETASKSFDYTVGKVGVDLKKVIPHEKGKSTFSAGVSYTRIFDGAEEEYITGRFKGGSDFDILVAHKNEHSIGLNAKYALELENGVLFDVKGTYSVERDSHNQSGKNKTKGEWIVGAGIGYRF</sequence>
<gene>
    <name evidence="2" type="ORF">NCTC12112_01131</name>
</gene>
<dbReference type="InterPro" id="IPR005546">
    <property type="entry name" value="Autotransporte_beta"/>
</dbReference>
<dbReference type="InterPro" id="IPR036709">
    <property type="entry name" value="Autotransporte_beta_dom_sf"/>
</dbReference>
<reference evidence="2 3" key="1">
    <citation type="submission" date="2018-06" db="EMBL/GenBank/DDBJ databases">
        <authorList>
            <consortium name="Pathogen Informatics"/>
            <person name="Doyle S."/>
        </authorList>
    </citation>
    <scope>NUCLEOTIDE SEQUENCE [LARGE SCALE GENOMIC DNA]</scope>
    <source>
        <strain evidence="2 3">NCTC12112</strain>
    </source>
</reference>
<feature type="domain" description="Autotransporter" evidence="1">
    <location>
        <begin position="804"/>
        <end position="1094"/>
    </location>
</feature>
<evidence type="ECO:0000313" key="2">
    <source>
        <dbReference type="EMBL" id="SQJ01211.1"/>
    </source>
</evidence>
<dbReference type="RefSeq" id="WP_005976996.1">
    <property type="nucleotide sequence ID" value="NZ_CABKNW010000001.1"/>
</dbReference>
<evidence type="ECO:0000259" key="1">
    <source>
        <dbReference type="PROSITE" id="PS51208"/>
    </source>
</evidence>
<dbReference type="AlphaFoldDB" id="A0AAX2JAK6"/>
<accession>A0AAX2JAK6</accession>
<evidence type="ECO:0000313" key="3">
    <source>
        <dbReference type="Proteomes" id="UP000249008"/>
    </source>
</evidence>